<name>A0A919SAH3_9ACTN</name>
<dbReference type="RefSeq" id="WP_212988948.1">
    <property type="nucleotide sequence ID" value="NZ_BAABEA010000008.1"/>
</dbReference>
<accession>A0A919SAH3</accession>
<dbReference type="EMBL" id="BOQL01000024">
    <property type="protein sequence ID" value="GIM67921.1"/>
    <property type="molecule type" value="Genomic_DNA"/>
</dbReference>
<comment type="caution">
    <text evidence="1">The sequence shown here is derived from an EMBL/GenBank/DDBJ whole genome shotgun (WGS) entry which is preliminary data.</text>
</comment>
<evidence type="ECO:0000313" key="2">
    <source>
        <dbReference type="Proteomes" id="UP000681340"/>
    </source>
</evidence>
<gene>
    <name evidence="1" type="ORF">Aau02nite_29400</name>
</gene>
<organism evidence="1 2">
    <name type="scientific">Actinoplanes auranticolor</name>
    <dbReference type="NCBI Taxonomy" id="47988"/>
    <lineage>
        <taxon>Bacteria</taxon>
        <taxon>Bacillati</taxon>
        <taxon>Actinomycetota</taxon>
        <taxon>Actinomycetes</taxon>
        <taxon>Micromonosporales</taxon>
        <taxon>Micromonosporaceae</taxon>
        <taxon>Actinoplanes</taxon>
    </lineage>
</organism>
<proteinExistence type="predicted"/>
<reference evidence="1" key="1">
    <citation type="submission" date="2021-03" db="EMBL/GenBank/DDBJ databases">
        <title>Whole genome shotgun sequence of Actinoplanes auranticolor NBRC 12245.</title>
        <authorList>
            <person name="Komaki H."/>
            <person name="Tamura T."/>
        </authorList>
    </citation>
    <scope>NUCLEOTIDE SEQUENCE</scope>
    <source>
        <strain evidence="1">NBRC 12245</strain>
    </source>
</reference>
<keyword evidence="2" id="KW-1185">Reference proteome</keyword>
<dbReference type="Proteomes" id="UP000681340">
    <property type="component" value="Unassembled WGS sequence"/>
</dbReference>
<evidence type="ECO:0000313" key="1">
    <source>
        <dbReference type="EMBL" id="GIM67921.1"/>
    </source>
</evidence>
<sequence length="176" mass="19080">MPTIEAITPTANGVFLVRDICADSAEAQRQAADAARIPGSRGGRLYGAAGAVLLIRCAHQYSRPLVRIQTTDTGQHPLLPWQWEPPVSLDVPTGRICISAADNDIAQPLTDIALEQGPGTYTVAFAHLGRTDLQDAAARVEAETLFSTSDATTAAWKTLDGTEKYFIHLTRRRRLQ</sequence>
<protein>
    <submittedName>
        <fullName evidence="1">Uncharacterized protein</fullName>
    </submittedName>
</protein>
<dbReference type="AlphaFoldDB" id="A0A919SAH3"/>